<accession>A3V6D9</accession>
<gene>
    <name evidence="1" type="ORF">SKA53_05228</name>
</gene>
<evidence type="ECO:0000313" key="2">
    <source>
        <dbReference type="Proteomes" id="UP000004507"/>
    </source>
</evidence>
<dbReference type="Proteomes" id="UP000004507">
    <property type="component" value="Unassembled WGS sequence"/>
</dbReference>
<sequence>MIRALTLILLLAACAPAPQLPKDFDASFPF</sequence>
<dbReference type="RefSeq" id="WP_007205001.1">
    <property type="nucleotide sequence ID" value="NZ_CH672414.1"/>
</dbReference>
<dbReference type="AlphaFoldDB" id="A3V6D9"/>
<comment type="caution">
    <text evidence="1">The sequence shown here is derived from an EMBL/GenBank/DDBJ whole genome shotgun (WGS) entry which is preliminary data.</text>
</comment>
<dbReference type="EMBL" id="AAMS01000005">
    <property type="protein sequence ID" value="EAQ06463.1"/>
    <property type="molecule type" value="Genomic_DNA"/>
</dbReference>
<organism evidence="1 2">
    <name type="scientific">Yoonia vestfoldensis SKA53</name>
    <dbReference type="NCBI Taxonomy" id="314232"/>
    <lineage>
        <taxon>Bacteria</taxon>
        <taxon>Pseudomonadati</taxon>
        <taxon>Pseudomonadota</taxon>
        <taxon>Alphaproteobacteria</taxon>
        <taxon>Rhodobacterales</taxon>
        <taxon>Paracoccaceae</taxon>
        <taxon>Yoonia</taxon>
    </lineage>
</organism>
<keyword evidence="2" id="KW-1185">Reference proteome</keyword>
<protein>
    <submittedName>
        <fullName evidence="1">DNA polymerase III subunit chi</fullName>
    </submittedName>
</protein>
<proteinExistence type="predicted"/>
<evidence type="ECO:0000313" key="1">
    <source>
        <dbReference type="EMBL" id="EAQ06463.1"/>
    </source>
</evidence>
<name>A3V6D9_9RHOB</name>
<dbReference type="HOGENOM" id="CLU_3404238_0_0_5"/>
<reference evidence="1 2" key="1">
    <citation type="submission" date="2006-01" db="EMBL/GenBank/DDBJ databases">
        <authorList>
            <person name="Hagstrom A."/>
            <person name="Ferriera S."/>
            <person name="Johnson J."/>
            <person name="Kravitz S."/>
            <person name="Halpern A."/>
            <person name="Remington K."/>
            <person name="Beeson K."/>
            <person name="Tran B."/>
            <person name="Rogers Y.-H."/>
            <person name="Friedman R."/>
            <person name="Venter J.C."/>
        </authorList>
    </citation>
    <scope>NUCLEOTIDE SEQUENCE [LARGE SCALE GENOMIC DNA]</scope>
    <source>
        <strain evidence="1 2">SKA53</strain>
    </source>
</reference>
<dbReference type="STRING" id="314232.SKA53_05228"/>